<feature type="region of interest" description="Disordered" evidence="1">
    <location>
        <begin position="81"/>
        <end position="106"/>
    </location>
</feature>
<name>A0ABQ3ZC76_9ACTN</name>
<organism evidence="2 3">
    <name type="scientific">Paractinoplanes durhamensis</name>
    <dbReference type="NCBI Taxonomy" id="113563"/>
    <lineage>
        <taxon>Bacteria</taxon>
        <taxon>Bacillati</taxon>
        <taxon>Actinomycetota</taxon>
        <taxon>Actinomycetes</taxon>
        <taxon>Micromonosporales</taxon>
        <taxon>Micromonosporaceae</taxon>
        <taxon>Paractinoplanes</taxon>
    </lineage>
</organism>
<evidence type="ECO:0000256" key="1">
    <source>
        <dbReference type="SAM" id="MobiDB-lite"/>
    </source>
</evidence>
<protein>
    <submittedName>
        <fullName evidence="2">Uncharacterized protein</fullName>
    </submittedName>
</protein>
<gene>
    <name evidence="2" type="ORF">Adu01nite_87790</name>
</gene>
<sequence length="140" mass="14513">MIEISGDFETHVTVGHHAAGELAALGPAENVGGEPPPAVRVGFRPPPRDDDGRSGPVADLKDGCRKHLAFGLVIVTPMARPCPERATSASKPDVRRPGKARQLPSRIVIRDPCDATQGAIAAAPFLKAGEIAASRRAAAG</sequence>
<keyword evidence="3" id="KW-1185">Reference proteome</keyword>
<dbReference type="EMBL" id="BOML01000080">
    <property type="protein sequence ID" value="GIE07429.1"/>
    <property type="molecule type" value="Genomic_DNA"/>
</dbReference>
<reference evidence="2 3" key="1">
    <citation type="submission" date="2021-01" db="EMBL/GenBank/DDBJ databases">
        <title>Whole genome shotgun sequence of Actinoplanes durhamensis NBRC 14914.</title>
        <authorList>
            <person name="Komaki H."/>
            <person name="Tamura T."/>
        </authorList>
    </citation>
    <scope>NUCLEOTIDE SEQUENCE [LARGE SCALE GENOMIC DNA]</scope>
    <source>
        <strain evidence="2 3">NBRC 14914</strain>
    </source>
</reference>
<evidence type="ECO:0000313" key="3">
    <source>
        <dbReference type="Proteomes" id="UP000637628"/>
    </source>
</evidence>
<evidence type="ECO:0000313" key="2">
    <source>
        <dbReference type="EMBL" id="GIE07429.1"/>
    </source>
</evidence>
<dbReference type="Proteomes" id="UP000637628">
    <property type="component" value="Unassembled WGS sequence"/>
</dbReference>
<accession>A0ABQ3ZC76</accession>
<feature type="region of interest" description="Disordered" evidence="1">
    <location>
        <begin position="26"/>
        <end position="60"/>
    </location>
</feature>
<proteinExistence type="predicted"/>
<feature type="compositionally biased region" description="Basic and acidic residues" evidence="1">
    <location>
        <begin position="46"/>
        <end position="60"/>
    </location>
</feature>
<comment type="caution">
    <text evidence="2">The sequence shown here is derived from an EMBL/GenBank/DDBJ whole genome shotgun (WGS) entry which is preliminary data.</text>
</comment>